<dbReference type="PANTHER" id="PTHR45913">
    <property type="entry name" value="EPM2A-INTERACTING PROTEIN 1"/>
    <property type="match status" value="1"/>
</dbReference>
<feature type="domain" description="HAT C-terminal dimerisation" evidence="1">
    <location>
        <begin position="415"/>
        <end position="472"/>
    </location>
</feature>
<accession>A0AAV0XR65</accession>
<dbReference type="EMBL" id="CARXXK010000449">
    <property type="protein sequence ID" value="CAI6370633.1"/>
    <property type="molecule type" value="Genomic_DNA"/>
</dbReference>
<organism evidence="2 3">
    <name type="scientific">Macrosiphum euphorbiae</name>
    <name type="common">potato aphid</name>
    <dbReference type="NCBI Taxonomy" id="13131"/>
    <lineage>
        <taxon>Eukaryota</taxon>
        <taxon>Metazoa</taxon>
        <taxon>Ecdysozoa</taxon>
        <taxon>Arthropoda</taxon>
        <taxon>Hexapoda</taxon>
        <taxon>Insecta</taxon>
        <taxon>Pterygota</taxon>
        <taxon>Neoptera</taxon>
        <taxon>Paraneoptera</taxon>
        <taxon>Hemiptera</taxon>
        <taxon>Sternorrhyncha</taxon>
        <taxon>Aphidomorpha</taxon>
        <taxon>Aphidoidea</taxon>
        <taxon>Aphididae</taxon>
        <taxon>Macrosiphini</taxon>
        <taxon>Macrosiphum</taxon>
    </lineage>
</organism>
<dbReference type="AlphaFoldDB" id="A0AAV0XR65"/>
<dbReference type="SUPFAM" id="SSF53098">
    <property type="entry name" value="Ribonuclease H-like"/>
    <property type="match status" value="1"/>
</dbReference>
<proteinExistence type="predicted"/>
<dbReference type="GO" id="GO:0046983">
    <property type="term" value="F:protein dimerization activity"/>
    <property type="evidence" value="ECO:0007669"/>
    <property type="project" value="InterPro"/>
</dbReference>
<keyword evidence="3" id="KW-1185">Reference proteome</keyword>
<dbReference type="InterPro" id="IPR012337">
    <property type="entry name" value="RNaseH-like_sf"/>
</dbReference>
<evidence type="ECO:0000259" key="1">
    <source>
        <dbReference type="Pfam" id="PF05699"/>
    </source>
</evidence>
<gene>
    <name evidence="2" type="ORF">MEUPH1_LOCUS24739</name>
</gene>
<evidence type="ECO:0000313" key="2">
    <source>
        <dbReference type="EMBL" id="CAI6370633.1"/>
    </source>
</evidence>
<comment type="caution">
    <text evidence="2">The sequence shown here is derived from an EMBL/GenBank/DDBJ whole genome shotgun (WGS) entry which is preliminary data.</text>
</comment>
<reference evidence="2 3" key="1">
    <citation type="submission" date="2023-01" db="EMBL/GenBank/DDBJ databases">
        <authorList>
            <person name="Whitehead M."/>
        </authorList>
    </citation>
    <scope>NUCLEOTIDE SEQUENCE [LARGE SCALE GENOMIC DNA]</scope>
</reference>
<dbReference type="Proteomes" id="UP001160148">
    <property type="component" value="Unassembled WGS sequence"/>
</dbReference>
<name>A0AAV0XR65_9HEMI</name>
<dbReference type="Pfam" id="PF05699">
    <property type="entry name" value="Dimer_Tnp_hAT"/>
    <property type="match status" value="1"/>
</dbReference>
<protein>
    <recommendedName>
        <fullName evidence="1">HAT C-terminal dimerisation domain-containing protein</fullName>
    </recommendedName>
</protein>
<sequence length="495" mass="56509">MVAQQKKPHTFCETLIKPSILKAVEIVLGEESKRKVSQISLSDNTIKRRIDELALDIQNQLIHKLKNSVFFAIQCDESTDVANCCQLLVYCRFINEKTIAEELMFSQALSSTSKGSDVLSAIDIFFDQNGLSWKNVVGVCTDGAPAMLGSRSGFVKLAKDKNPSIIGSHCVIHRQALAAKTLPFEIKNLLEVCIKIVNTIKSSALNSRLFKILCSELSAQHSVLLFHTEVRWLSKGNMLERLYELKSEVEIMLLQLGKDDLRENFTDENFTFYFAYLADFFETINNLNLKLQGRNINVIIANDTINSFLEKIQLWKRRVNKETPNFSSFRRLNELLSDEEEPFCPTGLKDIVIKHLDSLTDEFTRYFPNFSNKSWQYMLTSSPFSTNVDTLPDIIQEQAIELKNDSRAKIDFNSGSSLEEFWVKYQPIYPEISNEALKVLVQFSSTYLCESGFSSMAVIKNKYRNRLDVASDLRCSLSNIEPNIKKLSKEKCCQH</sequence>
<dbReference type="InterPro" id="IPR008906">
    <property type="entry name" value="HATC_C_dom"/>
</dbReference>
<dbReference type="PANTHER" id="PTHR45913:SF22">
    <property type="entry name" value="SCAN BOX DOMAIN-CONTAINING PROTEIN"/>
    <property type="match status" value="1"/>
</dbReference>
<evidence type="ECO:0000313" key="3">
    <source>
        <dbReference type="Proteomes" id="UP001160148"/>
    </source>
</evidence>